<reference evidence="2" key="1">
    <citation type="journal article" date="2015" name="Nature">
        <title>Complex archaea that bridge the gap between prokaryotes and eukaryotes.</title>
        <authorList>
            <person name="Spang A."/>
            <person name="Saw J.H."/>
            <person name="Jorgensen S.L."/>
            <person name="Zaremba-Niedzwiedzka K."/>
            <person name="Martijn J."/>
            <person name="Lind A.E."/>
            <person name="van Eijk R."/>
            <person name="Schleper C."/>
            <person name="Guy L."/>
            <person name="Ettema T.J."/>
        </authorList>
    </citation>
    <scope>NUCLEOTIDE SEQUENCE</scope>
</reference>
<evidence type="ECO:0000313" key="2">
    <source>
        <dbReference type="EMBL" id="KKL27100.1"/>
    </source>
</evidence>
<gene>
    <name evidence="2" type="ORF">LCGC14_2388550</name>
</gene>
<feature type="transmembrane region" description="Helical" evidence="1">
    <location>
        <begin position="98"/>
        <end position="122"/>
    </location>
</feature>
<keyword evidence="1" id="KW-0472">Membrane</keyword>
<protein>
    <submittedName>
        <fullName evidence="2">Uncharacterized protein</fullName>
    </submittedName>
</protein>
<dbReference type="AlphaFoldDB" id="A0A0F9BYT8"/>
<organism evidence="2">
    <name type="scientific">marine sediment metagenome</name>
    <dbReference type="NCBI Taxonomy" id="412755"/>
    <lineage>
        <taxon>unclassified sequences</taxon>
        <taxon>metagenomes</taxon>
        <taxon>ecological metagenomes</taxon>
    </lineage>
</organism>
<comment type="caution">
    <text evidence="2">The sequence shown here is derived from an EMBL/GenBank/DDBJ whole genome shotgun (WGS) entry which is preliminary data.</text>
</comment>
<proteinExistence type="predicted"/>
<keyword evidence="1" id="KW-1133">Transmembrane helix</keyword>
<evidence type="ECO:0000256" key="1">
    <source>
        <dbReference type="SAM" id="Phobius"/>
    </source>
</evidence>
<accession>A0A0F9BYT8</accession>
<keyword evidence="1" id="KW-0812">Transmembrane</keyword>
<name>A0A0F9BYT8_9ZZZZ</name>
<dbReference type="EMBL" id="LAZR01035593">
    <property type="protein sequence ID" value="KKL27100.1"/>
    <property type="molecule type" value="Genomic_DNA"/>
</dbReference>
<sequence>MDYNEREWTSTMKADEKLTPTQIALKAAESAQASAAAASKVADSVHEAIVEQAEWRGYMRGYLEKQDEINTAIQTFFTNHLPHLTADLGELRGTMKTIMWMGGIFGGLVTTIIAGGIIIPLLF</sequence>